<keyword evidence="6" id="KW-1185">Reference proteome</keyword>
<dbReference type="GO" id="GO:0003677">
    <property type="term" value="F:DNA binding"/>
    <property type="evidence" value="ECO:0007669"/>
    <property type="project" value="UniProtKB-UniRule"/>
</dbReference>
<dbReference type="SUPFAM" id="SSF48452">
    <property type="entry name" value="TPR-like"/>
    <property type="match status" value="2"/>
</dbReference>
<dbReference type="GO" id="GO:0006355">
    <property type="term" value="P:regulation of DNA-templated transcription"/>
    <property type="evidence" value="ECO:0007669"/>
    <property type="project" value="InterPro"/>
</dbReference>
<dbReference type="InterPro" id="IPR001867">
    <property type="entry name" value="OmpR/PhoB-type_DNA-bd"/>
</dbReference>
<dbReference type="PROSITE" id="PS51755">
    <property type="entry name" value="OMPR_PHOB"/>
    <property type="match status" value="1"/>
</dbReference>
<dbReference type="PANTHER" id="PTHR47691">
    <property type="entry name" value="REGULATOR-RELATED"/>
    <property type="match status" value="1"/>
</dbReference>
<dbReference type="Pfam" id="PF03704">
    <property type="entry name" value="BTAD"/>
    <property type="match status" value="1"/>
</dbReference>
<dbReference type="InterPro" id="IPR027417">
    <property type="entry name" value="P-loop_NTPase"/>
</dbReference>
<proteinExistence type="inferred from homology"/>
<dbReference type="Gene3D" id="1.10.10.10">
    <property type="entry name" value="Winged helix-like DNA-binding domain superfamily/Winged helix DNA-binding domain"/>
    <property type="match status" value="1"/>
</dbReference>
<accession>A0A7G7MFA5</accession>
<dbReference type="SMART" id="SM00382">
    <property type="entry name" value="AAA"/>
    <property type="match status" value="1"/>
</dbReference>
<dbReference type="InterPro" id="IPR036388">
    <property type="entry name" value="WH-like_DNA-bd_sf"/>
</dbReference>
<dbReference type="Gene3D" id="3.40.50.300">
    <property type="entry name" value="P-loop containing nucleotide triphosphate hydrolases"/>
    <property type="match status" value="1"/>
</dbReference>
<dbReference type="InterPro" id="IPR011990">
    <property type="entry name" value="TPR-like_helical_dom_sf"/>
</dbReference>
<evidence type="ECO:0000256" key="2">
    <source>
        <dbReference type="ARBA" id="ARBA00023125"/>
    </source>
</evidence>
<dbReference type="EMBL" id="CP060131">
    <property type="protein sequence ID" value="QNG51466.1"/>
    <property type="molecule type" value="Genomic_DNA"/>
</dbReference>
<sequence>MDATVVGVLGPLLVRDPDGRPVPIGSGRQRRLLTALARHAGADAGVDALAELVWGDDRPADPDGALQTLVARLRRVLPAGVRISTGARSYRLDGPTDADLFARLLAGDGPPAGPLDEALALWRGRPFAELDDPGPEGARLDALHAAARQRRAEAWLAAGRADDAASAAAALLAEDPLREGTAAVLMRALAAAGRPAEALRAYARLRADLAEQLGTEPATELGHLHERLLRAGSPARPALPVSAFLGRDAELAQAAAMLAEHRVVTLCGPGGVGKTRLARHVAAAAADRFDDGALVVDLVPAGPDSVTGVVAAALRLAATDRPAARVVEVLAVRRQLLVLDNAEHVADAVAALVEEVVAGAPGIVVLVTSREPLRADGEHVLPVVPLAAAPAAALLTDRIRAADPSAVPDPAQVAVVCARLDGLPLALELAAARVRAVGLAGLVDALDDPLDALGRGRRTAPRRHRSLRDVVEWSFGLLDDGERALFVRMGVFAGAVEPAAVSAVCGDARALPDLVDRSLVRRRDGDPVTFGMLETLRAFGRSRLATDPERAALRTRHAAWAVALAVDTLAARSRPDEAAAVRRFDAHLADVGRAHEWLCAAGPTEDLLRLAMVCAELGHRRARADLVRLADDALDAVGDGTHPLVPRLLALTAVPRWQRGDLDGARERCERALALAGHLGDPLLGREAHEALANAVMFTGDLDVALRHAQRCVELATAAEDDPTLVMGYCDLAVISAYAGDRDAAARHADACTAVAARSGSVVAMAWAEYTQGERLAEAGLPGAAAHLERAVALAEEIDAAFVAGVARHTLLTTAARTEDPAPERFGPLLDAWLGMGAWTQLWSAVRALVETLSRRDRHHDAMVLLGASRASPRASPEYGADAARLRAVQDAARAALGAGADAAHARGAALGDRAAVGLARRMTAGRPAR</sequence>
<dbReference type="SUPFAM" id="SSF46894">
    <property type="entry name" value="C-terminal effector domain of the bipartite response regulators"/>
    <property type="match status" value="1"/>
</dbReference>
<dbReference type="Proteomes" id="UP000515728">
    <property type="component" value="Chromosome"/>
</dbReference>
<dbReference type="InterPro" id="IPR016032">
    <property type="entry name" value="Sig_transdc_resp-reg_C-effctor"/>
</dbReference>
<dbReference type="SMART" id="SM00862">
    <property type="entry name" value="Trans_reg_C"/>
    <property type="match status" value="1"/>
</dbReference>
<evidence type="ECO:0000313" key="6">
    <source>
        <dbReference type="Proteomes" id="UP000515728"/>
    </source>
</evidence>
<evidence type="ECO:0000313" key="5">
    <source>
        <dbReference type="EMBL" id="QNG51466.1"/>
    </source>
</evidence>
<evidence type="ECO:0000259" key="4">
    <source>
        <dbReference type="PROSITE" id="PS51755"/>
    </source>
</evidence>
<dbReference type="AlphaFoldDB" id="A0A7G7MFA5"/>
<feature type="DNA-binding region" description="OmpR/PhoB-type" evidence="3">
    <location>
        <begin position="1"/>
        <end position="94"/>
    </location>
</feature>
<dbReference type="InterPro" id="IPR005158">
    <property type="entry name" value="BTAD"/>
</dbReference>
<name>A0A7G7MFA5_9PSEU</name>
<dbReference type="KEGG" id="ppel:H6H00_25595"/>
<dbReference type="Pfam" id="PF25872">
    <property type="entry name" value="HTH_77"/>
    <property type="match status" value="1"/>
</dbReference>
<dbReference type="SMART" id="SM01043">
    <property type="entry name" value="BTAD"/>
    <property type="match status" value="1"/>
</dbReference>
<dbReference type="InterPro" id="IPR058852">
    <property type="entry name" value="HTH_77"/>
</dbReference>
<organism evidence="5 6">
    <name type="scientific">Pseudonocardia petroleophila</name>
    <dbReference type="NCBI Taxonomy" id="37331"/>
    <lineage>
        <taxon>Bacteria</taxon>
        <taxon>Bacillati</taxon>
        <taxon>Actinomycetota</taxon>
        <taxon>Actinomycetes</taxon>
        <taxon>Pseudonocardiales</taxon>
        <taxon>Pseudonocardiaceae</taxon>
        <taxon>Pseudonocardia</taxon>
    </lineage>
</organism>
<evidence type="ECO:0000256" key="3">
    <source>
        <dbReference type="PROSITE-ProRule" id="PRU01091"/>
    </source>
</evidence>
<evidence type="ECO:0000256" key="1">
    <source>
        <dbReference type="ARBA" id="ARBA00005820"/>
    </source>
</evidence>
<dbReference type="PRINTS" id="PR00364">
    <property type="entry name" value="DISEASERSIST"/>
</dbReference>
<dbReference type="PANTHER" id="PTHR47691:SF3">
    <property type="entry name" value="HTH-TYPE TRANSCRIPTIONAL REGULATOR RV0890C-RELATED"/>
    <property type="match status" value="1"/>
</dbReference>
<reference evidence="5 6" key="1">
    <citation type="submission" date="2020-08" db="EMBL/GenBank/DDBJ databases">
        <authorList>
            <person name="Mo P."/>
        </authorList>
    </citation>
    <scope>NUCLEOTIDE SEQUENCE [LARGE SCALE GENOMIC DNA]</scope>
    <source>
        <strain evidence="5 6">CGMCC 4.1532</strain>
    </source>
</reference>
<gene>
    <name evidence="5" type="ORF">H6H00_25595</name>
</gene>
<comment type="similarity">
    <text evidence="1">Belongs to the AfsR/DnrI/RedD regulatory family.</text>
</comment>
<dbReference type="RefSeq" id="WP_185718220.1">
    <property type="nucleotide sequence ID" value="NZ_BAAAWI010000001.1"/>
</dbReference>
<dbReference type="InterPro" id="IPR003593">
    <property type="entry name" value="AAA+_ATPase"/>
</dbReference>
<protein>
    <submittedName>
        <fullName evidence="5">Winged helix-turn-helix domain-containing protein</fullName>
    </submittedName>
</protein>
<feature type="domain" description="OmpR/PhoB-type" evidence="4">
    <location>
        <begin position="1"/>
        <end position="94"/>
    </location>
</feature>
<keyword evidence="2 3" id="KW-0238">DNA-binding</keyword>
<dbReference type="Gene3D" id="1.25.40.10">
    <property type="entry name" value="Tetratricopeptide repeat domain"/>
    <property type="match status" value="2"/>
</dbReference>
<dbReference type="GO" id="GO:0000160">
    <property type="term" value="P:phosphorelay signal transduction system"/>
    <property type="evidence" value="ECO:0007669"/>
    <property type="project" value="InterPro"/>
</dbReference>
<dbReference type="SUPFAM" id="SSF52540">
    <property type="entry name" value="P-loop containing nucleoside triphosphate hydrolases"/>
    <property type="match status" value="1"/>
</dbReference>